<evidence type="ECO:0000256" key="2">
    <source>
        <dbReference type="ARBA" id="ARBA00023027"/>
    </source>
</evidence>
<reference evidence="4 5" key="1">
    <citation type="journal article" date="2015" name="Nature">
        <title>rRNA introns, odd ribosomes, and small enigmatic genomes across a large radiation of phyla.</title>
        <authorList>
            <person name="Brown C.T."/>
            <person name="Hug L.A."/>
            <person name="Thomas B.C."/>
            <person name="Sharon I."/>
            <person name="Castelle C.J."/>
            <person name="Singh A."/>
            <person name="Wilkins M.J."/>
            <person name="Williams K.H."/>
            <person name="Banfield J.F."/>
        </authorList>
    </citation>
    <scope>NUCLEOTIDE SEQUENCE [LARGE SCALE GENOMIC DNA]</scope>
</reference>
<proteinExistence type="inferred from homology"/>
<accession>A0A0G1M261</accession>
<sequence length="109" mass="11508">MTDAEVIESGGRCNCKTIDFSKVPKAGAIKDTRGAIKMVINAESRKILGIHMVAPEAADIINQGIYILKGGMTVDDVIDSLPVFPTLSESIKIAALSLTTDIANLSCCV</sequence>
<dbReference type="InterPro" id="IPR016156">
    <property type="entry name" value="FAD/NAD-linked_Rdtase_dimer_sf"/>
</dbReference>
<feature type="domain" description="Pyridine nucleotide-disulphide oxidoreductase dimerisation" evidence="3">
    <location>
        <begin position="1"/>
        <end position="94"/>
    </location>
</feature>
<keyword evidence="2" id="KW-0520">NAD</keyword>
<dbReference type="InterPro" id="IPR050151">
    <property type="entry name" value="Class-I_Pyr_Nuc-Dis_Oxidored"/>
</dbReference>
<gene>
    <name evidence="4" type="ORF">UX05_C0015G0025</name>
</gene>
<dbReference type="PANTHER" id="PTHR22912:SF151">
    <property type="entry name" value="DIHYDROLIPOYL DEHYDROGENASE, MITOCHONDRIAL"/>
    <property type="match status" value="1"/>
</dbReference>
<dbReference type="PANTHER" id="PTHR22912">
    <property type="entry name" value="DISULFIDE OXIDOREDUCTASE"/>
    <property type="match status" value="1"/>
</dbReference>
<name>A0A0G1M261_9BACT</name>
<evidence type="ECO:0000256" key="1">
    <source>
        <dbReference type="ARBA" id="ARBA00007532"/>
    </source>
</evidence>
<evidence type="ECO:0000313" key="5">
    <source>
        <dbReference type="Proteomes" id="UP000034264"/>
    </source>
</evidence>
<comment type="similarity">
    <text evidence="1">Belongs to the class-I pyridine nucleotide-disulfide oxidoreductase family.</text>
</comment>
<dbReference type="AlphaFoldDB" id="A0A0G1M261"/>
<dbReference type="SUPFAM" id="SSF55424">
    <property type="entry name" value="FAD/NAD-linked reductases, dimerisation (C-terminal) domain"/>
    <property type="match status" value="1"/>
</dbReference>
<comment type="caution">
    <text evidence="4">The sequence shown here is derived from an EMBL/GenBank/DDBJ whole genome shotgun (WGS) entry which is preliminary data.</text>
</comment>
<dbReference type="Proteomes" id="UP000034264">
    <property type="component" value="Unassembled WGS sequence"/>
</dbReference>
<evidence type="ECO:0000259" key="3">
    <source>
        <dbReference type="Pfam" id="PF02852"/>
    </source>
</evidence>
<dbReference type="EMBL" id="LCKS01000015">
    <property type="protein sequence ID" value="KKU02214.1"/>
    <property type="molecule type" value="Genomic_DNA"/>
</dbReference>
<protein>
    <submittedName>
        <fullName evidence="4">Mercuric reductase</fullName>
    </submittedName>
</protein>
<evidence type="ECO:0000313" key="4">
    <source>
        <dbReference type="EMBL" id="KKU02214.1"/>
    </source>
</evidence>
<dbReference type="InterPro" id="IPR004099">
    <property type="entry name" value="Pyr_nucl-diS_OxRdtase_dimer"/>
</dbReference>
<dbReference type="GO" id="GO:0050660">
    <property type="term" value="F:flavin adenine dinucleotide binding"/>
    <property type="evidence" value="ECO:0007669"/>
    <property type="project" value="TreeGrafter"/>
</dbReference>
<organism evidence="4 5">
    <name type="scientific">Candidatus Amesbacteria bacterium GW2011_GWC2_45_19</name>
    <dbReference type="NCBI Taxonomy" id="1618366"/>
    <lineage>
        <taxon>Bacteria</taxon>
        <taxon>Candidatus Amesiibacteriota</taxon>
    </lineage>
</organism>
<dbReference type="Pfam" id="PF02852">
    <property type="entry name" value="Pyr_redox_dim"/>
    <property type="match status" value="1"/>
</dbReference>
<dbReference type="GO" id="GO:0006103">
    <property type="term" value="P:2-oxoglutarate metabolic process"/>
    <property type="evidence" value="ECO:0007669"/>
    <property type="project" value="TreeGrafter"/>
</dbReference>
<dbReference type="Gene3D" id="3.30.390.30">
    <property type="match status" value="1"/>
</dbReference>
<dbReference type="PRINTS" id="PR00411">
    <property type="entry name" value="PNDRDTASEI"/>
</dbReference>
<dbReference type="GO" id="GO:0004148">
    <property type="term" value="F:dihydrolipoyl dehydrogenase (NADH) activity"/>
    <property type="evidence" value="ECO:0007669"/>
    <property type="project" value="TreeGrafter"/>
</dbReference>